<dbReference type="Pfam" id="PF01436">
    <property type="entry name" value="NHL"/>
    <property type="match status" value="3"/>
</dbReference>
<dbReference type="PANTHER" id="PTHR24104:SF25">
    <property type="entry name" value="PROTEIN LIN-41"/>
    <property type="match status" value="1"/>
</dbReference>
<dbReference type="GO" id="GO:0008270">
    <property type="term" value="F:zinc ion binding"/>
    <property type="evidence" value="ECO:0007669"/>
    <property type="project" value="UniProtKB-KW"/>
</dbReference>
<dbReference type="SUPFAM" id="SSF63829">
    <property type="entry name" value="Calcium-dependent phosphotriesterase"/>
    <property type="match status" value="1"/>
</dbReference>
<dbReference type="PROSITE" id="PS51125">
    <property type="entry name" value="NHL"/>
    <property type="match status" value="3"/>
</dbReference>
<accession>A0A815BEE4</accession>
<feature type="repeat" description="NHL" evidence="2">
    <location>
        <begin position="557"/>
        <end position="587"/>
    </location>
</feature>
<dbReference type="SUPFAM" id="SSF101898">
    <property type="entry name" value="NHL repeat"/>
    <property type="match status" value="1"/>
</dbReference>
<dbReference type="PANTHER" id="PTHR24104">
    <property type="entry name" value="E3 UBIQUITIN-PROTEIN LIGASE NHLRC1-RELATED"/>
    <property type="match status" value="1"/>
</dbReference>
<dbReference type="CDD" id="cd05819">
    <property type="entry name" value="NHL"/>
    <property type="match status" value="1"/>
</dbReference>
<dbReference type="EMBL" id="CAJNOE010000554">
    <property type="protein sequence ID" value="CAF1268577.1"/>
    <property type="molecule type" value="Genomic_DNA"/>
</dbReference>
<feature type="coiled-coil region" evidence="3">
    <location>
        <begin position="98"/>
        <end position="125"/>
    </location>
</feature>
<feature type="repeat" description="NHL" evidence="2">
    <location>
        <begin position="611"/>
        <end position="642"/>
    </location>
</feature>
<keyword evidence="3" id="KW-0175">Coiled coil</keyword>
<evidence type="ECO:0000256" key="2">
    <source>
        <dbReference type="PROSITE-ProRule" id="PRU00504"/>
    </source>
</evidence>
<evidence type="ECO:0000313" key="4">
    <source>
        <dbReference type="EMBL" id="CAF1268577.1"/>
    </source>
</evidence>
<proteinExistence type="predicted"/>
<dbReference type="Gene3D" id="2.120.10.30">
    <property type="entry name" value="TolB, C-terminal domain"/>
    <property type="match status" value="2"/>
</dbReference>
<sequence>MAMANNKRKCYTCDRENNTYTCEGCSKRFCSTHIPEHQQRLDEELNHIIDDYNEFKQRINDQKQNSHNHLLIQQIGQWETNSIEIIQQKAKDCREIVIESLRTYINDTENKFNDLNKQIQQLYEENDFNEIILNHLRNQLTEITKEFNNPPNISVQQNSQTFINDISIIILKNLAMASNKALCFMCNGEKITYPCKGCSKEFCLKDLTEHRQILTNELHLITNEYNEFKQIFNEQKQNPQNHPLIKQINQWEMNSIEKTQREAQECRKIVISSLQTCINDIELKFHDLSKQIKQIHKEDEFNELNLNHLTNQLKQITEQFNNPSKISIQQDSQSLINDISVVLSKKPKFNKWKQNAITVAGGNGLGEELNQLNGPYGIFIDKKKNIFIADGENHRIVEWKCDAEEGQIIAGGNGNGNRMNQLNCSTHVIVDQQNHSIIIADRGNRRVIQWLNQKQQILIDNTDCSRLALDKHGFLYVSYSEKNEVKRWKIGEYDNEEIVVAGGNRKGNRLNQLNCPTFIFVDEDQTVYVSDSNNHRVMKWRKGTKEGRIVAGGNGEGRNLNQLSSPQGVAVDDLGQIYVADSYNHRVMRWCGEEEGEVVVGGNGERNRSNQFHYPYGLSFDDEENLYVADYSNHRIQKFEIVL</sequence>
<keyword evidence="1" id="KW-0677">Repeat</keyword>
<comment type="caution">
    <text evidence="4">The sequence shown here is derived from an EMBL/GenBank/DDBJ whole genome shotgun (WGS) entry which is preliminary data.</text>
</comment>
<evidence type="ECO:0000256" key="3">
    <source>
        <dbReference type="SAM" id="Coils"/>
    </source>
</evidence>
<dbReference type="AlphaFoldDB" id="A0A815BEE4"/>
<name>A0A815BEE4_9BILA</name>
<gene>
    <name evidence="4" type="ORF">IZO911_LOCUS32295</name>
</gene>
<feature type="coiled-coil region" evidence="3">
    <location>
        <begin position="38"/>
        <end position="65"/>
    </location>
</feature>
<reference evidence="4" key="1">
    <citation type="submission" date="2021-02" db="EMBL/GenBank/DDBJ databases">
        <authorList>
            <person name="Nowell W R."/>
        </authorList>
    </citation>
    <scope>NUCLEOTIDE SEQUENCE</scope>
</reference>
<dbReference type="Proteomes" id="UP000663860">
    <property type="component" value="Unassembled WGS sequence"/>
</dbReference>
<evidence type="ECO:0000256" key="1">
    <source>
        <dbReference type="ARBA" id="ARBA00022737"/>
    </source>
</evidence>
<evidence type="ECO:0000313" key="5">
    <source>
        <dbReference type="Proteomes" id="UP000663860"/>
    </source>
</evidence>
<dbReference type="InterPro" id="IPR011042">
    <property type="entry name" value="6-blade_b-propeller_TolB-like"/>
</dbReference>
<dbReference type="InterPro" id="IPR001258">
    <property type="entry name" value="NHL_repeat"/>
</dbReference>
<feature type="repeat" description="NHL" evidence="2">
    <location>
        <begin position="505"/>
        <end position="543"/>
    </location>
</feature>
<protein>
    <submittedName>
        <fullName evidence="4">Uncharacterized protein</fullName>
    </submittedName>
</protein>
<organism evidence="4 5">
    <name type="scientific">Adineta steineri</name>
    <dbReference type="NCBI Taxonomy" id="433720"/>
    <lineage>
        <taxon>Eukaryota</taxon>
        <taxon>Metazoa</taxon>
        <taxon>Spiralia</taxon>
        <taxon>Gnathifera</taxon>
        <taxon>Rotifera</taxon>
        <taxon>Eurotatoria</taxon>
        <taxon>Bdelloidea</taxon>
        <taxon>Adinetida</taxon>
        <taxon>Adinetidae</taxon>
        <taxon>Adineta</taxon>
    </lineage>
</organism>
<dbReference type="InterPro" id="IPR050952">
    <property type="entry name" value="TRIM-NHL_E3_ligases"/>
</dbReference>